<dbReference type="GO" id="GO:0051539">
    <property type="term" value="F:4 iron, 4 sulfur cluster binding"/>
    <property type="evidence" value="ECO:0007669"/>
    <property type="project" value="UniProtKB-UniRule"/>
</dbReference>
<reference evidence="11 12" key="1">
    <citation type="journal article" date="2013" name="Genome Announc.">
        <title>Genome Sequence of the Sulfate-Reducing Bacterium Desulfotomaculum hydrothermale Lam5(T).</title>
        <authorList>
            <person name="Amin O."/>
            <person name="Fardeau M.L."/>
            <person name="Valette O."/>
            <person name="Hirschler-Rea A."/>
            <person name="Barbe V."/>
            <person name="Medigue C."/>
            <person name="Vacherie B."/>
            <person name="Ollivier B."/>
            <person name="Bertin P.N."/>
            <person name="Dolla A."/>
        </authorList>
    </citation>
    <scope>NUCLEOTIDE SEQUENCE [LARGE SCALE GENOMIC DNA]</scope>
    <source>
        <strain evidence="12">Lam5 / DSM 18033</strain>
    </source>
</reference>
<keyword evidence="6 9" id="KW-0408">Iron</keyword>
<dbReference type="PANTHER" id="PTHR13932">
    <property type="entry name" value="COPROPORPHYRINIGEN III OXIDASE"/>
    <property type="match status" value="1"/>
</dbReference>
<dbReference type="SFLD" id="SFLDF00288">
    <property type="entry name" value="HemN-like__clustered_with_nucl"/>
    <property type="match status" value="1"/>
</dbReference>
<comment type="subcellular location">
    <subcellularLocation>
        <location evidence="9">Cytoplasm</location>
    </subcellularLocation>
</comment>
<evidence type="ECO:0000256" key="9">
    <source>
        <dbReference type="RuleBase" id="RU364116"/>
    </source>
</evidence>
<evidence type="ECO:0000313" key="12">
    <source>
        <dbReference type="Proteomes" id="UP000009315"/>
    </source>
</evidence>
<dbReference type="SFLD" id="SFLDS00029">
    <property type="entry name" value="Radical_SAM"/>
    <property type="match status" value="1"/>
</dbReference>
<dbReference type="Pfam" id="PF04055">
    <property type="entry name" value="Radical_SAM"/>
    <property type="match status" value="1"/>
</dbReference>
<feature type="domain" description="Radical SAM core" evidence="10">
    <location>
        <begin position="1"/>
        <end position="238"/>
    </location>
</feature>
<dbReference type="InterPro" id="IPR007197">
    <property type="entry name" value="rSAM"/>
</dbReference>
<organism evidence="11 12">
    <name type="scientific">Desulforamulus hydrothermalis Lam5 = DSM 18033</name>
    <dbReference type="NCBI Taxonomy" id="1121428"/>
    <lineage>
        <taxon>Bacteria</taxon>
        <taxon>Bacillati</taxon>
        <taxon>Bacillota</taxon>
        <taxon>Clostridia</taxon>
        <taxon>Eubacteriales</taxon>
        <taxon>Peptococcaceae</taxon>
        <taxon>Desulforamulus</taxon>
    </lineage>
</organism>
<gene>
    <name evidence="11" type="primary">yggW</name>
    <name evidence="11" type="ORF">DESHY_160013</name>
</gene>
<dbReference type="SFLD" id="SFLDF00562">
    <property type="entry name" value="HemN-like__clustered_with_heat"/>
    <property type="match status" value="1"/>
</dbReference>
<dbReference type="GO" id="GO:0006779">
    <property type="term" value="P:porphyrin-containing compound biosynthetic process"/>
    <property type="evidence" value="ECO:0007669"/>
    <property type="project" value="InterPro"/>
</dbReference>
<dbReference type="eggNOG" id="COG0635">
    <property type="taxonomic scope" value="Bacteria"/>
</dbReference>
<comment type="caution">
    <text evidence="11">The sequence shown here is derived from an EMBL/GenBank/DDBJ whole genome shotgun (WGS) entry which is preliminary data.</text>
</comment>
<keyword evidence="12" id="KW-1185">Reference proteome</keyword>
<dbReference type="GO" id="GO:0005737">
    <property type="term" value="C:cytoplasm"/>
    <property type="evidence" value="ECO:0007669"/>
    <property type="project" value="UniProtKB-SubCell"/>
</dbReference>
<evidence type="ECO:0000313" key="11">
    <source>
        <dbReference type="EMBL" id="CCO07889.1"/>
    </source>
</evidence>
<evidence type="ECO:0000256" key="4">
    <source>
        <dbReference type="ARBA" id="ARBA00022691"/>
    </source>
</evidence>
<keyword evidence="5 9" id="KW-0479">Metal-binding</keyword>
<dbReference type="Gene3D" id="3.20.20.70">
    <property type="entry name" value="Aldolase class I"/>
    <property type="match status" value="1"/>
</dbReference>
<evidence type="ECO:0000259" key="10">
    <source>
        <dbReference type="PROSITE" id="PS51918"/>
    </source>
</evidence>
<name>K8DYJ3_9FIRM</name>
<dbReference type="CDD" id="cd01335">
    <property type="entry name" value="Radical_SAM"/>
    <property type="match status" value="1"/>
</dbReference>
<evidence type="ECO:0000256" key="2">
    <source>
        <dbReference type="ARBA" id="ARBA00017228"/>
    </source>
</evidence>
<protein>
    <recommendedName>
        <fullName evidence="2 9">Heme chaperone HemW</fullName>
    </recommendedName>
</protein>
<evidence type="ECO:0000256" key="5">
    <source>
        <dbReference type="ARBA" id="ARBA00022723"/>
    </source>
</evidence>
<keyword evidence="3 9" id="KW-0349">Heme</keyword>
<evidence type="ECO:0000256" key="6">
    <source>
        <dbReference type="ARBA" id="ARBA00023004"/>
    </source>
</evidence>
<dbReference type="GO" id="GO:0004109">
    <property type="term" value="F:coproporphyrinogen oxidase activity"/>
    <property type="evidence" value="ECO:0007669"/>
    <property type="project" value="InterPro"/>
</dbReference>
<dbReference type="InterPro" id="IPR058240">
    <property type="entry name" value="rSAM_sf"/>
</dbReference>
<keyword evidence="9" id="KW-0963">Cytoplasm</keyword>
<dbReference type="SMART" id="SM00729">
    <property type="entry name" value="Elp3"/>
    <property type="match status" value="1"/>
</dbReference>
<dbReference type="InterPro" id="IPR006638">
    <property type="entry name" value="Elp3/MiaA/NifB-like_rSAM"/>
</dbReference>
<evidence type="ECO:0000256" key="3">
    <source>
        <dbReference type="ARBA" id="ARBA00022617"/>
    </source>
</evidence>
<sequence>MKAVTIGLYIHVPFCLQKCLYCDFTSYPINRGKVEHYLEGLQREICYYGDMLDSSDKQIATIFVGGGTPTCLMPGQLAGLLELVSRVFTVAGDAEITVEANPGTVSRTSLQELRAAGFNRLSLGVQSTHPSLLKLIGRPHDFAQARQAVQFARRAGFANLNLDLIFGLPTQTAAQWRQSVYEILSLQPDHLSCYSLQLEEGTPLAAAVEQGRLAACPEERELAMYYSVIEILTAAGYRHYEISNFARPGYSCRHNLLYWHNRPYLGLGPAAHSHLMGCRWGNVEDVDQYFMLLQAGQRPIQEMQQLSRREQMEETVFLGLRLLRGVNLQEFYQRFGVSLTEVFAQQIRQLTNSGLVELVSGYLKLTEKGLPLANQVFAQFV</sequence>
<keyword evidence="8 9" id="KW-0143">Chaperone</keyword>
<dbReference type="Pfam" id="PF06969">
    <property type="entry name" value="HemN_C"/>
    <property type="match status" value="1"/>
</dbReference>
<dbReference type="AlphaFoldDB" id="K8DYJ3"/>
<dbReference type="InterPro" id="IPR034505">
    <property type="entry name" value="Coproporphyrinogen-III_oxidase"/>
</dbReference>
<dbReference type="EMBL" id="CAOS01000008">
    <property type="protein sequence ID" value="CCO07889.1"/>
    <property type="molecule type" value="Genomic_DNA"/>
</dbReference>
<keyword evidence="4 9" id="KW-0949">S-adenosyl-L-methionine</keyword>
<evidence type="ECO:0000256" key="8">
    <source>
        <dbReference type="ARBA" id="ARBA00023186"/>
    </source>
</evidence>
<proteinExistence type="inferred from homology"/>
<comment type="function">
    <text evidence="9">Probably acts as a heme chaperone, transferring heme to an unknown acceptor. Binds one molecule of heme per monomer, possibly covalently. Binds 1 [4Fe-4S] cluster. The cluster is coordinated with 3 cysteines and an exchangeable S-adenosyl-L-methionine.</text>
</comment>
<dbReference type="STRING" id="1121428.DESHY_160013"/>
<dbReference type="PROSITE" id="PS51918">
    <property type="entry name" value="RADICAL_SAM"/>
    <property type="match status" value="1"/>
</dbReference>
<accession>K8DYJ3</accession>
<dbReference type="Proteomes" id="UP000009315">
    <property type="component" value="Unassembled WGS sequence"/>
</dbReference>
<dbReference type="PANTHER" id="PTHR13932:SF5">
    <property type="entry name" value="RADICAL S-ADENOSYL METHIONINE DOMAIN-CONTAINING PROTEIN 1, MITOCHONDRIAL"/>
    <property type="match status" value="1"/>
</dbReference>
<dbReference type="InterPro" id="IPR013785">
    <property type="entry name" value="Aldolase_TIM"/>
</dbReference>
<dbReference type="SFLD" id="SFLDG01065">
    <property type="entry name" value="anaerobic_coproporphyrinogen-I"/>
    <property type="match status" value="1"/>
</dbReference>
<dbReference type="GO" id="GO:0046872">
    <property type="term" value="F:metal ion binding"/>
    <property type="evidence" value="ECO:0007669"/>
    <property type="project" value="UniProtKB-UniRule"/>
</dbReference>
<keyword evidence="9" id="KW-0004">4Fe-4S</keyword>
<dbReference type="InterPro" id="IPR004559">
    <property type="entry name" value="HemW-like"/>
</dbReference>
<keyword evidence="7 9" id="KW-0411">Iron-sulfur</keyword>
<dbReference type="SUPFAM" id="SSF102114">
    <property type="entry name" value="Radical SAM enzymes"/>
    <property type="match status" value="1"/>
</dbReference>
<dbReference type="NCBIfam" id="TIGR00539">
    <property type="entry name" value="hemN_rel"/>
    <property type="match status" value="1"/>
</dbReference>
<comment type="similarity">
    <text evidence="1">Belongs to the anaerobic coproporphyrinogen-III oxidase family. HemW subfamily.</text>
</comment>
<evidence type="ECO:0000256" key="7">
    <source>
        <dbReference type="ARBA" id="ARBA00023014"/>
    </source>
</evidence>
<evidence type="ECO:0000256" key="1">
    <source>
        <dbReference type="ARBA" id="ARBA00006100"/>
    </source>
</evidence>
<dbReference type="InterPro" id="IPR010723">
    <property type="entry name" value="HemN_C"/>
</dbReference>